<dbReference type="InterPro" id="IPR036397">
    <property type="entry name" value="RNaseH_sf"/>
</dbReference>
<keyword evidence="2" id="KW-1185">Reference proteome</keyword>
<sequence length="56" mass="6695">LAILLWPPSSPDMNIIEHVWDHLDRMVHACDPLPWNKQQLWVTLQEEWKAIGMDYI</sequence>
<organism evidence="1 2">
    <name type="scientific">Gloeophyllum trabeum (strain ATCC 11539 / FP-39264 / Madison 617)</name>
    <name type="common">Brown rot fungus</name>
    <dbReference type="NCBI Taxonomy" id="670483"/>
    <lineage>
        <taxon>Eukaryota</taxon>
        <taxon>Fungi</taxon>
        <taxon>Dikarya</taxon>
        <taxon>Basidiomycota</taxon>
        <taxon>Agaricomycotina</taxon>
        <taxon>Agaricomycetes</taxon>
        <taxon>Gloeophyllales</taxon>
        <taxon>Gloeophyllaceae</taxon>
        <taxon>Gloeophyllum</taxon>
    </lineage>
</organism>
<feature type="non-terminal residue" evidence="1">
    <location>
        <position position="1"/>
    </location>
</feature>
<dbReference type="Proteomes" id="UP000030669">
    <property type="component" value="Unassembled WGS sequence"/>
</dbReference>
<protein>
    <recommendedName>
        <fullName evidence="3">Tc1-like transposase DDE domain-containing protein</fullName>
    </recommendedName>
</protein>
<evidence type="ECO:0008006" key="3">
    <source>
        <dbReference type="Google" id="ProtNLM"/>
    </source>
</evidence>
<reference evidence="1 2" key="1">
    <citation type="journal article" date="2012" name="Science">
        <title>The Paleozoic origin of enzymatic lignin decomposition reconstructed from 31 fungal genomes.</title>
        <authorList>
            <person name="Floudas D."/>
            <person name="Binder M."/>
            <person name="Riley R."/>
            <person name="Barry K."/>
            <person name="Blanchette R.A."/>
            <person name="Henrissat B."/>
            <person name="Martinez A.T."/>
            <person name="Otillar R."/>
            <person name="Spatafora J.W."/>
            <person name="Yadav J.S."/>
            <person name="Aerts A."/>
            <person name="Benoit I."/>
            <person name="Boyd A."/>
            <person name="Carlson A."/>
            <person name="Copeland A."/>
            <person name="Coutinho P.M."/>
            <person name="de Vries R.P."/>
            <person name="Ferreira P."/>
            <person name="Findley K."/>
            <person name="Foster B."/>
            <person name="Gaskell J."/>
            <person name="Glotzer D."/>
            <person name="Gorecki P."/>
            <person name="Heitman J."/>
            <person name="Hesse C."/>
            <person name="Hori C."/>
            <person name="Igarashi K."/>
            <person name="Jurgens J.A."/>
            <person name="Kallen N."/>
            <person name="Kersten P."/>
            <person name="Kohler A."/>
            <person name="Kuees U."/>
            <person name="Kumar T.K.A."/>
            <person name="Kuo A."/>
            <person name="LaButti K."/>
            <person name="Larrondo L.F."/>
            <person name="Lindquist E."/>
            <person name="Ling A."/>
            <person name="Lombard V."/>
            <person name="Lucas S."/>
            <person name="Lundell T."/>
            <person name="Martin R."/>
            <person name="McLaughlin D.J."/>
            <person name="Morgenstern I."/>
            <person name="Morin E."/>
            <person name="Murat C."/>
            <person name="Nagy L.G."/>
            <person name="Nolan M."/>
            <person name="Ohm R.A."/>
            <person name="Patyshakuliyeva A."/>
            <person name="Rokas A."/>
            <person name="Ruiz-Duenas F.J."/>
            <person name="Sabat G."/>
            <person name="Salamov A."/>
            <person name="Samejima M."/>
            <person name="Schmutz J."/>
            <person name="Slot J.C."/>
            <person name="St John F."/>
            <person name="Stenlid J."/>
            <person name="Sun H."/>
            <person name="Sun S."/>
            <person name="Syed K."/>
            <person name="Tsang A."/>
            <person name="Wiebenga A."/>
            <person name="Young D."/>
            <person name="Pisabarro A."/>
            <person name="Eastwood D.C."/>
            <person name="Martin F."/>
            <person name="Cullen D."/>
            <person name="Grigoriev I.V."/>
            <person name="Hibbett D.S."/>
        </authorList>
    </citation>
    <scope>NUCLEOTIDE SEQUENCE [LARGE SCALE GENOMIC DNA]</scope>
    <source>
        <strain evidence="1 2">ATCC 11539</strain>
    </source>
</reference>
<dbReference type="EMBL" id="KB469419">
    <property type="protein sequence ID" value="EPQ49997.1"/>
    <property type="molecule type" value="Genomic_DNA"/>
</dbReference>
<dbReference type="STRING" id="670483.S7PRL0"/>
<dbReference type="Gene3D" id="3.30.420.10">
    <property type="entry name" value="Ribonuclease H-like superfamily/Ribonuclease H"/>
    <property type="match status" value="1"/>
</dbReference>
<dbReference type="KEGG" id="gtr:GLOTRDRAFT_8300"/>
<dbReference type="GeneID" id="19309191"/>
<dbReference type="RefSeq" id="XP_007871548.1">
    <property type="nucleotide sequence ID" value="XM_007873357.1"/>
</dbReference>
<dbReference type="OrthoDB" id="3226274at2759"/>
<feature type="non-terminal residue" evidence="1">
    <location>
        <position position="56"/>
    </location>
</feature>
<evidence type="ECO:0000313" key="1">
    <source>
        <dbReference type="EMBL" id="EPQ49997.1"/>
    </source>
</evidence>
<proteinExistence type="predicted"/>
<dbReference type="AlphaFoldDB" id="S7PRL0"/>
<dbReference type="HOGENOM" id="CLU_033666_12_4_1"/>
<accession>S7PRL0</accession>
<evidence type="ECO:0000313" key="2">
    <source>
        <dbReference type="Proteomes" id="UP000030669"/>
    </source>
</evidence>
<name>S7PRL0_GLOTA</name>
<dbReference type="OMA" id="QEEWYGL"/>
<dbReference type="GO" id="GO:0003676">
    <property type="term" value="F:nucleic acid binding"/>
    <property type="evidence" value="ECO:0007669"/>
    <property type="project" value="InterPro"/>
</dbReference>
<gene>
    <name evidence="1" type="ORF">GLOTRDRAFT_8300</name>
</gene>